<dbReference type="PANTHER" id="PTHR43581:SF2">
    <property type="entry name" value="EXCINUCLEASE ATPASE SUBUNIT"/>
    <property type="match status" value="1"/>
</dbReference>
<dbReference type="SUPFAM" id="SSF52540">
    <property type="entry name" value="P-loop containing nucleoside triphosphate hydrolases"/>
    <property type="match status" value="1"/>
</dbReference>
<feature type="coiled-coil region" evidence="1">
    <location>
        <begin position="561"/>
        <end position="633"/>
    </location>
</feature>
<evidence type="ECO:0000256" key="1">
    <source>
        <dbReference type="SAM" id="Coils"/>
    </source>
</evidence>
<dbReference type="AlphaFoldDB" id="A0A2G1W6X3"/>
<protein>
    <recommendedName>
        <fullName evidence="2">RecF/RecN/SMC N-terminal domain-containing protein</fullName>
    </recommendedName>
</protein>
<dbReference type="InterPro" id="IPR027417">
    <property type="entry name" value="P-loop_NTPase"/>
</dbReference>
<comment type="caution">
    <text evidence="3">The sequence shown here is derived from an EMBL/GenBank/DDBJ whole genome shotgun (WGS) entry which is preliminary data.</text>
</comment>
<accession>A0A2G1W6X3</accession>
<feature type="coiled-coil region" evidence="1">
    <location>
        <begin position="458"/>
        <end position="492"/>
    </location>
</feature>
<sequence>MDRGAHFRHCDFQVHTPRDLNWDGERPVTEEERSDYAKRFIKACRDKGLDAVAITDHHDFGFFPHIRKASRNEVDEAGAPVPEEDRITVFPGMELTLGIPCQALLILDADFPVNLLAAVCNALTITPNDAAEIKHAQIQRLDNFRDLRELHARLDEHDFIRRRYIILPNISSGGKHTLQREGFLAHYKSMPCVGGYLDGPVKQLGVGDRRILDGLVSEYDNKPLGIFPTSDNRQHDFGVLGDHTAWVKWAQPTAEALRQACLARSTRILHEAPQLPSLVIESLHVSNSKFMGPIDLYFNAQFNCLIGGRGTGKSTLLEYVRWGLCDQPIKVTDLDDVPDYQTKRNTLINNTLKPYNATVDVHFSINGVKHIVRRKAESGDVSLKVGDDGFKDVREKDVRELLPLHAYSQKQLSAVGVRNEELLRFVESPIRSRLNEIKSLGGDHVARIRNSYSQVRRKKSLSQDIARQEVELASLEKQLSQLQKGLKGLSDDDRKVLDDHKLYLNEKSTFETWGRNIEKLRQVVSAAKSELSALPSSIGDEDAMPNKDDLSNSHTVLSSLFSSARQKLDEAENLFAEGEDDWRRYTSFKRDWQAKFDAHEKQYEAVKERAVEHESLLKQISSVEGRLKTLKETISHRKTDLESHGTPEVEYESARSQWMDLFRQKAELLDERCRELTELSGEMILATLKRGGGVKVVLEKLQTLLEGTGIRTQAKKLEDLCSAVSEAEDCPGQWQAVLHDLQLLSEIDFDDASDPDIPACPTLSAAGFSNSDIEKVAKKLTTDNWLDLSLLELEDTPTFQYRVREGEYVPFVDASAGQQATALLRVLLNQVGPPLVIDQPEDDLDNQVILEIVEEIWAAKKNRQIIFSSHNANVVVNGDADLVVCCDYRTTSDQSGGKIKCEGAIDIPDIRSEITQVMEGGKTAFLMRQDKYGF</sequence>
<dbReference type="Gene3D" id="3.20.20.140">
    <property type="entry name" value="Metal-dependent hydrolases"/>
    <property type="match status" value="1"/>
</dbReference>
<dbReference type="PANTHER" id="PTHR43581">
    <property type="entry name" value="ATP/GTP PHOSPHATASE"/>
    <property type="match status" value="1"/>
</dbReference>
<dbReference type="InterPro" id="IPR003395">
    <property type="entry name" value="RecF/RecN/SMC_N"/>
</dbReference>
<name>A0A2G1W6X3_9BACT</name>
<feature type="domain" description="RecF/RecN/SMC N-terminal" evidence="2">
    <location>
        <begin position="280"/>
        <end position="880"/>
    </location>
</feature>
<dbReference type="NCBIfam" id="NF045780">
    <property type="entry name" value="TrlF_fam_ATP"/>
    <property type="match status" value="1"/>
</dbReference>
<keyword evidence="4" id="KW-1185">Reference proteome</keyword>
<dbReference type="InterPro" id="IPR016195">
    <property type="entry name" value="Pol/histidinol_Pase-like"/>
</dbReference>
<evidence type="ECO:0000259" key="2">
    <source>
        <dbReference type="Pfam" id="PF02463"/>
    </source>
</evidence>
<dbReference type="CDD" id="cd07432">
    <property type="entry name" value="PHP_HisPPase"/>
    <property type="match status" value="1"/>
</dbReference>
<dbReference type="GeneID" id="90609023"/>
<gene>
    <name evidence="3" type="ORF">CEE69_12965</name>
</gene>
<proteinExistence type="predicted"/>
<dbReference type="Pfam" id="PF02463">
    <property type="entry name" value="SMC_N"/>
    <property type="match status" value="1"/>
</dbReference>
<dbReference type="Gene3D" id="3.40.50.300">
    <property type="entry name" value="P-loop containing nucleotide triphosphate hydrolases"/>
    <property type="match status" value="2"/>
</dbReference>
<dbReference type="RefSeq" id="WP_099261086.1">
    <property type="nucleotide sequence ID" value="NZ_NIZW01000009.1"/>
</dbReference>
<dbReference type="SUPFAM" id="SSF89550">
    <property type="entry name" value="PHP domain-like"/>
    <property type="match status" value="1"/>
</dbReference>
<evidence type="ECO:0000313" key="3">
    <source>
        <dbReference type="EMBL" id="PHQ34782.1"/>
    </source>
</evidence>
<dbReference type="InterPro" id="IPR054787">
    <property type="entry name" value="TrlF_ATPase"/>
</dbReference>
<reference evidence="3 4" key="1">
    <citation type="submission" date="2017-06" db="EMBL/GenBank/DDBJ databases">
        <title>Description of Rhodopirellula bahusiensis sp. nov.</title>
        <authorList>
            <person name="Kizina J."/>
            <person name="Harder J."/>
        </authorList>
    </citation>
    <scope>NUCLEOTIDE SEQUENCE [LARGE SCALE GENOMIC DNA]</scope>
    <source>
        <strain evidence="3 4">SWK21</strain>
    </source>
</reference>
<dbReference type="InterPro" id="IPR051396">
    <property type="entry name" value="Bact_Antivir_Def_Nuclease"/>
</dbReference>
<dbReference type="CDD" id="cd00267">
    <property type="entry name" value="ABC_ATPase"/>
    <property type="match status" value="1"/>
</dbReference>
<organism evidence="3 4">
    <name type="scientific">Rhodopirellula bahusiensis</name>
    <dbReference type="NCBI Taxonomy" id="2014065"/>
    <lineage>
        <taxon>Bacteria</taxon>
        <taxon>Pseudomonadati</taxon>
        <taxon>Planctomycetota</taxon>
        <taxon>Planctomycetia</taxon>
        <taxon>Pirellulales</taxon>
        <taxon>Pirellulaceae</taxon>
        <taxon>Rhodopirellula</taxon>
    </lineage>
</organism>
<evidence type="ECO:0000313" key="4">
    <source>
        <dbReference type="Proteomes" id="UP000225740"/>
    </source>
</evidence>
<keyword evidence="1" id="KW-0175">Coiled coil</keyword>
<dbReference type="Proteomes" id="UP000225740">
    <property type="component" value="Unassembled WGS sequence"/>
</dbReference>
<dbReference type="EMBL" id="NIZW01000009">
    <property type="protein sequence ID" value="PHQ34782.1"/>
    <property type="molecule type" value="Genomic_DNA"/>
</dbReference>